<reference evidence="3 4" key="1">
    <citation type="submission" date="2023-03" db="EMBL/GenBank/DDBJ databases">
        <title>Altererythrobacter sp. CAU 1644 isolated from sand.</title>
        <authorList>
            <person name="Kim W."/>
        </authorList>
    </citation>
    <scope>NUCLEOTIDE SEQUENCE [LARGE SCALE GENOMIC DNA]</scope>
    <source>
        <strain evidence="3 4">CAU 1644</strain>
    </source>
</reference>
<proteinExistence type="predicted"/>
<dbReference type="Gene3D" id="2.120.10.30">
    <property type="entry name" value="TolB, C-terminal domain"/>
    <property type="match status" value="1"/>
</dbReference>
<dbReference type="InterPro" id="IPR011042">
    <property type="entry name" value="6-blade_b-propeller_TolB-like"/>
</dbReference>
<sequence>MIRIAHATLLALAAFSMPSAAQTQSQRLRDVAIDRVDPQPAPELMVEEVGPAFNSPWSLAFLPDDRILLVEKLGGLHIVDPATGLSQAVEGAPDNLLREAESGLHDVVLDPDFATNGLLYLAYVEGTENANRLAVWRARLDGTRLADGHTIFRSNASRETPQHPGGRMILLPDNTLLVGVGDGYSYRDAAQDPKSHLGKLVRIGRDGSIPPDNPFVNWDGYAPEIYSLGHRNIQGLTLDTTTGEIWSHEHGPRGGDEINRILPGRNYGWPLVLFGIDYDGSAISNLKQAPGIESPRFFWAPSIAPSGLAIYRSDTNSAWNGKLLVGALASRSLVRLRIGQTTGLLVEEERMLSDFKRRIRDVRQAPDGTLYLLTEGNIGEGDVSGHLWRLTPAGD</sequence>
<feature type="signal peptide" evidence="1">
    <location>
        <begin position="1"/>
        <end position="21"/>
    </location>
</feature>
<dbReference type="Proteomes" id="UP001215827">
    <property type="component" value="Chromosome"/>
</dbReference>
<evidence type="ECO:0000313" key="3">
    <source>
        <dbReference type="EMBL" id="WFL78415.1"/>
    </source>
</evidence>
<name>A0ABY8FW01_9SPHN</name>
<keyword evidence="4" id="KW-1185">Reference proteome</keyword>
<accession>A0ABY8FW01</accession>
<gene>
    <name evidence="3" type="ORF">P7228_04945</name>
</gene>
<dbReference type="Pfam" id="PF07995">
    <property type="entry name" value="GSDH"/>
    <property type="match status" value="1"/>
</dbReference>
<keyword evidence="3" id="KW-0560">Oxidoreductase</keyword>
<dbReference type="InterPro" id="IPR012938">
    <property type="entry name" value="Glc/Sorbosone_DH"/>
</dbReference>
<dbReference type="SUPFAM" id="SSF50952">
    <property type="entry name" value="Soluble quinoprotein glucose dehydrogenase"/>
    <property type="match status" value="1"/>
</dbReference>
<dbReference type="EMBL" id="CP121106">
    <property type="protein sequence ID" value="WFL78415.1"/>
    <property type="molecule type" value="Genomic_DNA"/>
</dbReference>
<evidence type="ECO:0000259" key="2">
    <source>
        <dbReference type="Pfam" id="PF07995"/>
    </source>
</evidence>
<dbReference type="GO" id="GO:0016491">
    <property type="term" value="F:oxidoreductase activity"/>
    <property type="evidence" value="ECO:0007669"/>
    <property type="project" value="UniProtKB-KW"/>
</dbReference>
<organism evidence="3 4">
    <name type="scientific">Altererythrobacter arenosus</name>
    <dbReference type="NCBI Taxonomy" id="3032592"/>
    <lineage>
        <taxon>Bacteria</taxon>
        <taxon>Pseudomonadati</taxon>
        <taxon>Pseudomonadota</taxon>
        <taxon>Alphaproteobacteria</taxon>
        <taxon>Sphingomonadales</taxon>
        <taxon>Erythrobacteraceae</taxon>
        <taxon>Altererythrobacter</taxon>
    </lineage>
</organism>
<keyword evidence="1" id="KW-0732">Signal</keyword>
<dbReference type="EC" id="1.1.5.-" evidence="3"/>
<feature type="domain" description="Glucose/Sorbosone dehydrogenase" evidence="2">
    <location>
        <begin position="53"/>
        <end position="379"/>
    </location>
</feature>
<dbReference type="InterPro" id="IPR011041">
    <property type="entry name" value="Quinoprot_gluc/sorb_DH_b-prop"/>
</dbReference>
<dbReference type="PANTHER" id="PTHR19328">
    <property type="entry name" value="HEDGEHOG-INTERACTING PROTEIN"/>
    <property type="match status" value="1"/>
</dbReference>
<evidence type="ECO:0000313" key="4">
    <source>
        <dbReference type="Proteomes" id="UP001215827"/>
    </source>
</evidence>
<evidence type="ECO:0000256" key="1">
    <source>
        <dbReference type="SAM" id="SignalP"/>
    </source>
</evidence>
<dbReference type="RefSeq" id="WP_278017105.1">
    <property type="nucleotide sequence ID" value="NZ_CP121106.1"/>
</dbReference>
<dbReference type="PANTHER" id="PTHR19328:SF75">
    <property type="entry name" value="ALDOSE SUGAR DEHYDROGENASE YLII"/>
    <property type="match status" value="1"/>
</dbReference>
<feature type="chain" id="PRO_5045544336" evidence="1">
    <location>
        <begin position="22"/>
        <end position="395"/>
    </location>
</feature>
<protein>
    <submittedName>
        <fullName evidence="3">PQQ-dependent sugar dehydrogenase</fullName>
        <ecNumber evidence="3">1.1.5.-</ecNumber>
    </submittedName>
</protein>